<dbReference type="Pfam" id="PF01263">
    <property type="entry name" value="Aldose_epim"/>
    <property type="match status" value="1"/>
</dbReference>
<evidence type="ECO:0000313" key="20">
    <source>
        <dbReference type="Proteomes" id="UP000054359"/>
    </source>
</evidence>
<dbReference type="PIRSF" id="PIRSF005096">
    <property type="entry name" value="GALM"/>
    <property type="match status" value="1"/>
</dbReference>
<feature type="active site" description="Proton acceptor" evidence="16">
    <location>
        <position position="314"/>
    </location>
</feature>
<comment type="subcellular location">
    <subcellularLocation>
        <location evidence="3">Cytoplasm</location>
    </subcellularLocation>
</comment>
<dbReference type="PANTHER" id="PTHR10091">
    <property type="entry name" value="ALDOSE-1-EPIMERASE"/>
    <property type="match status" value="1"/>
</dbReference>
<reference evidence="19 20" key="1">
    <citation type="submission" date="2013-11" db="EMBL/GenBank/DDBJ databases">
        <title>Genome sequencing of Stegodyphus mimosarum.</title>
        <authorList>
            <person name="Bechsgaard J."/>
        </authorList>
    </citation>
    <scope>NUCLEOTIDE SEQUENCE [LARGE SCALE GENOMIC DNA]</scope>
</reference>
<dbReference type="InterPro" id="IPR047215">
    <property type="entry name" value="Galactose_mutarotase-like"/>
</dbReference>
<evidence type="ECO:0000256" key="7">
    <source>
        <dbReference type="ARBA" id="ARBA00011245"/>
    </source>
</evidence>
<dbReference type="InterPro" id="IPR011013">
    <property type="entry name" value="Gal_mutarotase_sf_dom"/>
</dbReference>
<dbReference type="InterPro" id="IPR008183">
    <property type="entry name" value="Aldose_1/G6P_1-epimerase"/>
</dbReference>
<dbReference type="Proteomes" id="UP000054359">
    <property type="component" value="Unassembled WGS sequence"/>
</dbReference>
<dbReference type="OMA" id="IYHHISR"/>
<evidence type="ECO:0000256" key="15">
    <source>
        <dbReference type="ARBA" id="ARBA00045743"/>
    </source>
</evidence>
<evidence type="ECO:0000256" key="17">
    <source>
        <dbReference type="PIRSR" id="PIRSR005096-2"/>
    </source>
</evidence>
<feature type="active site" description="Proton donor" evidence="16">
    <location>
        <position position="181"/>
    </location>
</feature>
<dbReference type="InterPro" id="IPR014718">
    <property type="entry name" value="GH-type_carb-bd"/>
</dbReference>
<sequence length="349" mass="39062">MVVAINEDSFGHINNTDGEVREVRRFTLTNNKIELQVISYGATITSLKVPDKEGNLEDIVLGFDDISSYINHQHYFGCTVGRFANRIAKGKFVLQNKEYSLAINNAPNHLHGGIKGFDKVIWDSTIIDNLVQFSYTSPSMEENYPGELKCTVSFELTDENEVLIYYEAVTTHITPINLTNHSYFNLGGHGSGTIYDHVIEVNADYYTPVDETSIPTGDIVSVASTAFDLRKPRRIGSILNLLENGLDHNFCINGNVNSMRKVASIYHVTSGRFMEVFSTQPGVQIYTANYLPEDASLIGKNKKCYKKHGAVCLETQNFPDAINHVNFPKALLDVGEVYKHVTKFVFILC</sequence>
<evidence type="ECO:0000256" key="14">
    <source>
        <dbReference type="ARBA" id="ARBA00032729"/>
    </source>
</evidence>
<evidence type="ECO:0000256" key="4">
    <source>
        <dbReference type="ARBA" id="ARBA00004947"/>
    </source>
</evidence>
<dbReference type="FunFam" id="2.70.98.10:FF:000003">
    <property type="entry name" value="Aldose 1-epimerase"/>
    <property type="match status" value="1"/>
</dbReference>
<evidence type="ECO:0000256" key="13">
    <source>
        <dbReference type="ARBA" id="ARBA00023277"/>
    </source>
</evidence>
<dbReference type="InterPro" id="IPR018052">
    <property type="entry name" value="Ald1_epimerase_CS"/>
</dbReference>
<evidence type="ECO:0000256" key="8">
    <source>
        <dbReference type="ARBA" id="ARBA00013185"/>
    </source>
</evidence>
<dbReference type="GO" id="GO:0004034">
    <property type="term" value="F:aldose 1-epimerase activity"/>
    <property type="evidence" value="ECO:0007669"/>
    <property type="project" value="UniProtKB-EC"/>
</dbReference>
<feature type="binding site" evidence="18">
    <location>
        <begin position="85"/>
        <end position="86"/>
    </location>
    <ligand>
        <name>beta-D-galactose</name>
        <dbReference type="ChEBI" id="CHEBI:27667"/>
    </ligand>
</feature>
<dbReference type="GO" id="GO:0033499">
    <property type="term" value="P:galactose catabolic process via UDP-galactose, Leloir pathway"/>
    <property type="evidence" value="ECO:0007669"/>
    <property type="project" value="TreeGrafter"/>
</dbReference>
<dbReference type="GO" id="GO:0005737">
    <property type="term" value="C:cytoplasm"/>
    <property type="evidence" value="ECO:0007669"/>
    <property type="project" value="UniProtKB-SubCell"/>
</dbReference>
<comment type="pathway">
    <text evidence="4">Carbohydrate metabolism; galactose metabolism.</text>
</comment>
<evidence type="ECO:0000313" key="19">
    <source>
        <dbReference type="EMBL" id="KFM75775.1"/>
    </source>
</evidence>
<keyword evidence="10" id="KW-0963">Cytoplasm</keyword>
<accession>A0A087UEI6</accession>
<organism evidence="19 20">
    <name type="scientific">Stegodyphus mimosarum</name>
    <name type="common">African social velvet spider</name>
    <dbReference type="NCBI Taxonomy" id="407821"/>
    <lineage>
        <taxon>Eukaryota</taxon>
        <taxon>Metazoa</taxon>
        <taxon>Ecdysozoa</taxon>
        <taxon>Arthropoda</taxon>
        <taxon>Chelicerata</taxon>
        <taxon>Arachnida</taxon>
        <taxon>Araneae</taxon>
        <taxon>Araneomorphae</taxon>
        <taxon>Entelegynae</taxon>
        <taxon>Eresoidea</taxon>
        <taxon>Eresidae</taxon>
        <taxon>Stegodyphus</taxon>
    </lineage>
</organism>
<evidence type="ECO:0000256" key="3">
    <source>
        <dbReference type="ARBA" id="ARBA00004496"/>
    </source>
</evidence>
<dbReference type="AlphaFoldDB" id="A0A087UEI6"/>
<dbReference type="UniPathway" id="UPA00242"/>
<dbReference type="Gene3D" id="2.70.98.10">
    <property type="match status" value="1"/>
</dbReference>
<proteinExistence type="inferred from homology"/>
<comment type="catalytic activity">
    <reaction evidence="2">
        <text>alpha-D-galactose = beta-D-galactose</text>
        <dbReference type="Rhea" id="RHEA:28675"/>
        <dbReference type="ChEBI" id="CHEBI:27667"/>
        <dbReference type="ChEBI" id="CHEBI:28061"/>
        <dbReference type="EC" id="5.1.3.3"/>
    </reaction>
    <physiologicalReaction direction="right-to-left" evidence="2">
        <dbReference type="Rhea" id="RHEA:28677"/>
    </physiologicalReaction>
</comment>
<keyword evidence="11" id="KW-0597">Phosphoprotein</keyword>
<evidence type="ECO:0000256" key="6">
    <source>
        <dbReference type="ARBA" id="ARBA00006206"/>
    </source>
</evidence>
<keyword evidence="20" id="KW-1185">Reference proteome</keyword>
<feature type="non-terminal residue" evidence="19">
    <location>
        <position position="349"/>
    </location>
</feature>
<dbReference type="GO" id="GO:0006006">
    <property type="term" value="P:glucose metabolic process"/>
    <property type="evidence" value="ECO:0007669"/>
    <property type="project" value="TreeGrafter"/>
</dbReference>
<feature type="binding site" evidence="17">
    <location>
        <position position="247"/>
    </location>
    <ligand>
        <name>beta-D-galactose</name>
        <dbReference type="ChEBI" id="CHEBI:27667"/>
    </ligand>
</feature>
<evidence type="ECO:0000256" key="5">
    <source>
        <dbReference type="ARBA" id="ARBA00005028"/>
    </source>
</evidence>
<dbReference type="UniPathway" id="UPA00214"/>
<dbReference type="NCBIfam" id="NF008277">
    <property type="entry name" value="PRK11055.1"/>
    <property type="match status" value="1"/>
</dbReference>
<evidence type="ECO:0000256" key="9">
    <source>
        <dbReference type="ARBA" id="ARBA00021023"/>
    </source>
</evidence>
<dbReference type="OrthoDB" id="274691at2759"/>
<comment type="catalytic activity">
    <reaction evidence="1">
        <text>alpha-D-glucose = beta-D-glucose</text>
        <dbReference type="Rhea" id="RHEA:10264"/>
        <dbReference type="ChEBI" id="CHEBI:15903"/>
        <dbReference type="ChEBI" id="CHEBI:17925"/>
        <dbReference type="EC" id="5.1.3.3"/>
    </reaction>
</comment>
<dbReference type="EC" id="5.1.3.3" evidence="8"/>
<dbReference type="STRING" id="407821.A0A087UEI6"/>
<comment type="pathway">
    <text evidence="5">Carbohydrate metabolism; hexose metabolism.</text>
</comment>
<name>A0A087UEI6_STEMI</name>
<protein>
    <recommendedName>
        <fullName evidence="9">Galactose mutarotase</fullName>
        <ecNumber evidence="8">5.1.3.3</ecNumber>
    </recommendedName>
    <alternativeName>
        <fullName evidence="14">Aldose 1-epimerase</fullName>
    </alternativeName>
</protein>
<dbReference type="GO" id="GO:0030246">
    <property type="term" value="F:carbohydrate binding"/>
    <property type="evidence" value="ECO:0007669"/>
    <property type="project" value="InterPro"/>
</dbReference>
<dbReference type="SUPFAM" id="SSF74650">
    <property type="entry name" value="Galactose mutarotase-like"/>
    <property type="match status" value="1"/>
</dbReference>
<evidence type="ECO:0000256" key="10">
    <source>
        <dbReference type="ARBA" id="ARBA00022490"/>
    </source>
</evidence>
<keyword evidence="13" id="KW-0119">Carbohydrate metabolism</keyword>
<dbReference type="CDD" id="cd09019">
    <property type="entry name" value="galactose_mutarotase_like"/>
    <property type="match status" value="1"/>
</dbReference>
<comment type="subunit">
    <text evidence="7">Monomer.</text>
</comment>
<evidence type="ECO:0000256" key="11">
    <source>
        <dbReference type="ARBA" id="ARBA00022553"/>
    </source>
</evidence>
<evidence type="ECO:0000256" key="1">
    <source>
        <dbReference type="ARBA" id="ARBA00001614"/>
    </source>
</evidence>
<dbReference type="PROSITE" id="PS00545">
    <property type="entry name" value="ALDOSE_1_EPIMERASE"/>
    <property type="match status" value="1"/>
</dbReference>
<dbReference type="InterPro" id="IPR015443">
    <property type="entry name" value="Aldose_1-epimerase"/>
</dbReference>
<feature type="binding site" evidence="18">
    <location>
        <begin position="181"/>
        <end position="183"/>
    </location>
    <ligand>
        <name>beta-D-galactose</name>
        <dbReference type="ChEBI" id="CHEBI:27667"/>
    </ligand>
</feature>
<evidence type="ECO:0000256" key="16">
    <source>
        <dbReference type="PIRSR" id="PIRSR005096-1"/>
    </source>
</evidence>
<dbReference type="EMBL" id="KK119467">
    <property type="protein sequence ID" value="KFM75775.1"/>
    <property type="molecule type" value="Genomic_DNA"/>
</dbReference>
<comment type="similarity">
    <text evidence="6">Belongs to the aldose epimerase family.</text>
</comment>
<evidence type="ECO:0000256" key="2">
    <source>
        <dbReference type="ARBA" id="ARBA00001712"/>
    </source>
</evidence>
<evidence type="ECO:0000256" key="12">
    <source>
        <dbReference type="ARBA" id="ARBA00023235"/>
    </source>
</evidence>
<evidence type="ECO:0000256" key="18">
    <source>
        <dbReference type="PIRSR" id="PIRSR005096-3"/>
    </source>
</evidence>
<comment type="function">
    <text evidence="15">Mutarotase that catalyzes the interconversion of beta-D-galactose and alpha-D-galactose during galactose metabolism. Beta-D-galactose is metabolized in the liver into glucose 1-phosphate, the primary metabolic fuel, by the action of four enzymes that constitute the Leloir pathway: GALM, GALK1 (galactokinase), GALT (galactose-1-phosphate uridylyltransferase) and GALE (UDP-galactose-4'-epimerase). Involved in the maintenance of the equilibrium between the beta- and alpha-anomers of galactose, therefore ensuring a sufficient supply of the alpha-anomer for GALK1. Also active on D-glucose although shows a preference for galactose over glucose.</text>
</comment>
<gene>
    <name evidence="19" type="ORF">X975_14108</name>
</gene>
<dbReference type="PANTHER" id="PTHR10091:SF0">
    <property type="entry name" value="GALACTOSE MUTAROTASE"/>
    <property type="match status" value="1"/>
</dbReference>
<keyword evidence="12" id="KW-0413">Isomerase</keyword>